<evidence type="ECO:0000259" key="2">
    <source>
        <dbReference type="Pfam" id="PF20499"/>
    </source>
</evidence>
<evidence type="ECO:0000256" key="1">
    <source>
        <dbReference type="SAM" id="MobiDB-lite"/>
    </source>
</evidence>
<dbReference type="InterPro" id="IPR046616">
    <property type="entry name" value="DUF6729"/>
</dbReference>
<evidence type="ECO:0000313" key="3">
    <source>
        <dbReference type="EMBL" id="KAL1252995.1"/>
    </source>
</evidence>
<proteinExistence type="predicted"/>
<dbReference type="Pfam" id="PF20499">
    <property type="entry name" value="DUF6729"/>
    <property type="match status" value="1"/>
</dbReference>
<dbReference type="PANTHER" id="PTHR24401:SF29">
    <property type="entry name" value="SI:CH211-243P7.3-RELATED"/>
    <property type="match status" value="1"/>
</dbReference>
<reference evidence="3 4" key="1">
    <citation type="submission" date="2023-09" db="EMBL/GenBank/DDBJ databases">
        <authorList>
            <person name="Wang M."/>
        </authorList>
    </citation>
    <scope>NUCLEOTIDE SEQUENCE [LARGE SCALE GENOMIC DNA]</scope>
    <source>
        <strain evidence="3">GT-2023</strain>
        <tissue evidence="3">Liver</tissue>
    </source>
</reference>
<protein>
    <recommendedName>
        <fullName evidence="2">DUF6729 domain-containing protein</fullName>
    </recommendedName>
</protein>
<feature type="domain" description="DUF6729" evidence="2">
    <location>
        <begin position="71"/>
        <end position="298"/>
    </location>
</feature>
<sequence>MRLALLAAGRHYTEHCDFQSGNPPPLGLSVNTSTRISSWTPEPSSQMAEVETQAAEKLHDPPEELILPEGWKQTLPKEQHLWVSKALFSRDASGKLKLTEALQLWWSPPGPQLLYSQPPPFPDPFFHSRLFLWMPCRMWAYRLPCINPNCRRLGNYLRPCGLYNTVRRVLDMSGWYFMVTEYLECCSCRKKVAGWSQDILDQLELIHREKFPAVLTYRLSCDKELVRLMRSRTPGKSVMSLYRHLCVRHKEQWLAQSAEYLTVLDKFQNLCAVTARLPQMMPVPSPSLLLTVYAKDVLTRLGEMKARVTSIYGSILKMVSTKKVTKKHDSSVWATNVGNENGQVLICVLTQTVDEGLLPMCSGLMERYRRAGKPPPQVLYVDQDCCSSMGKSKVEAMFHEWDQLVVRLDTWQFIMRFTAGLTSESHSLYGPFMGRLFACIFEWDAEDLKRLQEAKQADTSKKPTAEELVRHCRHQTREPQVTKQLIEQLLKDFMGATDIMGNKLLDQQRMEEIWRVQQCHLLCIQDPPGVQLYKKVGEVTRGGFILPLYNCARGVGSLESFHQHLNHFIPGTSTNDLHFHVYLLEGVVQWNKASVAVDECSPLQHYVNRMSQKFLGCKLVEEHNSSGEYTGELIGVEYLYSQTNRVLEVDYLMDPDAPDGSDNDLEGDLEYEDSDFDDHRSPQFLELSLKPLQPIQYQAVLRQSPSSGLSTSQPDPIVSSTSGPIKDEPTVADQFTPQILREDDEKCVGPDGVTGYDHVINLANSLVELRNHGFVTQRKVDEIVTLWNKLSEHDKDGVVHPAQAEGRLCFNNSHSNTFVTPCVDGFKSRLVGAICLALSHIHPAGQTIAGFRVNRWAAILHDYNMIRDIVQDSAAISTRTRIQLLEINQRTLCQWYNARKQRQEQLALNQCIDNMKASEPQFPVQHNVPEPFQHENVGDVIQVVIGGPEHFRADPEQTAFATGPPSPKVPRTTAWRRRKAEEEAALRGIPLKRPCEQYVCKKCGKPKTKEFGHSQFRGVHFCAKASGKTVEQWMEEMRRAK</sequence>
<comment type="caution">
    <text evidence="3">The sequence shown here is derived from an EMBL/GenBank/DDBJ whole genome shotgun (WGS) entry which is preliminary data.</text>
</comment>
<feature type="compositionally biased region" description="Acidic residues" evidence="1">
    <location>
        <begin position="652"/>
        <end position="676"/>
    </location>
</feature>
<feature type="region of interest" description="Disordered" evidence="1">
    <location>
        <begin position="652"/>
        <end position="677"/>
    </location>
</feature>
<name>A0ABR3LJC7_9TELE</name>
<evidence type="ECO:0000313" key="4">
    <source>
        <dbReference type="Proteomes" id="UP001558613"/>
    </source>
</evidence>
<keyword evidence="4" id="KW-1185">Reference proteome</keyword>
<accession>A0ABR3LJC7</accession>
<dbReference type="PANTHER" id="PTHR24401">
    <property type="entry name" value="SI:CH211-243P7.3-RELATED"/>
    <property type="match status" value="1"/>
</dbReference>
<dbReference type="EMBL" id="JAYMGO010000021">
    <property type="protein sequence ID" value="KAL1252995.1"/>
    <property type="molecule type" value="Genomic_DNA"/>
</dbReference>
<organism evidence="3 4">
    <name type="scientific">Cirrhinus molitorella</name>
    <name type="common">mud carp</name>
    <dbReference type="NCBI Taxonomy" id="172907"/>
    <lineage>
        <taxon>Eukaryota</taxon>
        <taxon>Metazoa</taxon>
        <taxon>Chordata</taxon>
        <taxon>Craniata</taxon>
        <taxon>Vertebrata</taxon>
        <taxon>Euteleostomi</taxon>
        <taxon>Actinopterygii</taxon>
        <taxon>Neopterygii</taxon>
        <taxon>Teleostei</taxon>
        <taxon>Ostariophysi</taxon>
        <taxon>Cypriniformes</taxon>
        <taxon>Cyprinidae</taxon>
        <taxon>Labeoninae</taxon>
        <taxon>Labeonini</taxon>
        <taxon>Cirrhinus</taxon>
    </lineage>
</organism>
<feature type="compositionally biased region" description="Polar residues" evidence="1">
    <location>
        <begin position="703"/>
        <end position="723"/>
    </location>
</feature>
<dbReference type="Proteomes" id="UP001558613">
    <property type="component" value="Unassembled WGS sequence"/>
</dbReference>
<gene>
    <name evidence="3" type="ORF">QQF64_017688</name>
</gene>
<feature type="region of interest" description="Disordered" evidence="1">
    <location>
        <begin position="703"/>
        <end position="730"/>
    </location>
</feature>